<dbReference type="PRINTS" id="PR00364">
    <property type="entry name" value="DISEASERSIST"/>
</dbReference>
<dbReference type="InterPro" id="IPR041118">
    <property type="entry name" value="Rx_N"/>
</dbReference>
<keyword evidence="4" id="KW-0547">Nucleotide-binding</keyword>
<keyword evidence="2" id="KW-0433">Leucine-rich repeat</keyword>
<dbReference type="InterPro" id="IPR042197">
    <property type="entry name" value="Apaf_helical"/>
</dbReference>
<dbReference type="FunFam" id="1.10.10.10:FF:000322">
    <property type="entry name" value="Probable disease resistance protein At1g63360"/>
    <property type="match status" value="1"/>
</dbReference>
<proteinExistence type="inferred from homology"/>
<gene>
    <name evidence="11" type="ORF">OsI_19758</name>
</gene>
<evidence type="ECO:0000256" key="1">
    <source>
        <dbReference type="ARBA" id="ARBA00008894"/>
    </source>
</evidence>
<evidence type="ECO:0000259" key="9">
    <source>
        <dbReference type="Pfam" id="PF18052"/>
    </source>
</evidence>
<evidence type="ECO:0000259" key="10">
    <source>
        <dbReference type="Pfam" id="PF23559"/>
    </source>
</evidence>
<evidence type="ECO:0000313" key="12">
    <source>
        <dbReference type="Proteomes" id="UP000007015"/>
    </source>
</evidence>
<dbReference type="GO" id="GO:0042742">
    <property type="term" value="P:defense response to bacterium"/>
    <property type="evidence" value="ECO:0007669"/>
    <property type="project" value="UniProtKB-ARBA"/>
</dbReference>
<dbReference type="Gene3D" id="1.10.8.430">
    <property type="entry name" value="Helical domain of apoptotic protease-activating factors"/>
    <property type="match status" value="1"/>
</dbReference>
<dbReference type="Gene3D" id="3.80.10.10">
    <property type="entry name" value="Ribonuclease Inhibitor"/>
    <property type="match status" value="1"/>
</dbReference>
<keyword evidence="12" id="KW-1185">Reference proteome</keyword>
<feature type="domain" description="Disease resistance protein winged helix" evidence="10">
    <location>
        <begin position="627"/>
        <end position="707"/>
    </location>
</feature>
<dbReference type="OMA" id="INECECK"/>
<dbReference type="PANTHER" id="PTHR36766">
    <property type="entry name" value="PLANT BROAD-SPECTRUM MILDEW RESISTANCE PROTEIN RPW8"/>
    <property type="match status" value="1"/>
</dbReference>
<dbReference type="Proteomes" id="UP000007015">
    <property type="component" value="Chromosome 5"/>
</dbReference>
<dbReference type="InterPro" id="IPR058922">
    <property type="entry name" value="WHD_DRP"/>
</dbReference>
<evidence type="ECO:0000256" key="3">
    <source>
        <dbReference type="ARBA" id="ARBA00022737"/>
    </source>
</evidence>
<evidence type="ECO:0000256" key="6">
    <source>
        <dbReference type="ARBA" id="ARBA00022840"/>
    </source>
</evidence>
<dbReference type="Gene3D" id="3.40.50.300">
    <property type="entry name" value="P-loop containing nucleotide triphosphate hydrolases"/>
    <property type="match status" value="1"/>
</dbReference>
<dbReference type="GO" id="GO:0002758">
    <property type="term" value="P:innate immune response-activating signaling pathway"/>
    <property type="evidence" value="ECO:0007669"/>
    <property type="project" value="UniProtKB-ARBA"/>
</dbReference>
<dbReference type="Gramene" id="BGIOSGA019764-TA">
    <property type="protein sequence ID" value="BGIOSGA019764-PA"/>
    <property type="gene ID" value="BGIOSGA019764"/>
</dbReference>
<dbReference type="AlphaFoldDB" id="B8AXR1"/>
<dbReference type="InterPro" id="IPR032675">
    <property type="entry name" value="LRR_dom_sf"/>
</dbReference>
<evidence type="ECO:0000256" key="7">
    <source>
        <dbReference type="SAM" id="MobiDB-lite"/>
    </source>
</evidence>
<dbReference type="GO" id="GO:0043531">
    <property type="term" value="F:ADP binding"/>
    <property type="evidence" value="ECO:0007669"/>
    <property type="project" value="InterPro"/>
</dbReference>
<dbReference type="Pfam" id="PF00931">
    <property type="entry name" value="NB-ARC"/>
    <property type="match status" value="1"/>
</dbReference>
<organism evidence="11 12">
    <name type="scientific">Oryza sativa subsp. indica</name>
    <name type="common">Rice</name>
    <dbReference type="NCBI Taxonomy" id="39946"/>
    <lineage>
        <taxon>Eukaryota</taxon>
        <taxon>Viridiplantae</taxon>
        <taxon>Streptophyta</taxon>
        <taxon>Embryophyta</taxon>
        <taxon>Tracheophyta</taxon>
        <taxon>Spermatophyta</taxon>
        <taxon>Magnoliopsida</taxon>
        <taxon>Liliopsida</taxon>
        <taxon>Poales</taxon>
        <taxon>Poaceae</taxon>
        <taxon>BOP clade</taxon>
        <taxon>Oryzoideae</taxon>
        <taxon>Oryzeae</taxon>
        <taxon>Oryzinae</taxon>
        <taxon>Oryza</taxon>
        <taxon>Oryza sativa</taxon>
    </lineage>
</organism>
<dbReference type="Pfam" id="PF23559">
    <property type="entry name" value="WHD_DRP"/>
    <property type="match status" value="1"/>
</dbReference>
<dbReference type="Pfam" id="PF18052">
    <property type="entry name" value="Rx_N"/>
    <property type="match status" value="1"/>
</dbReference>
<keyword evidence="6" id="KW-0067">ATP-binding</keyword>
<dbReference type="EMBL" id="CM000130">
    <property type="protein sequence ID" value="EEC79118.1"/>
    <property type="molecule type" value="Genomic_DNA"/>
</dbReference>
<dbReference type="GO" id="GO:0009626">
    <property type="term" value="P:plant-type hypersensitive response"/>
    <property type="evidence" value="ECO:0007669"/>
    <property type="project" value="UniProtKB-ARBA"/>
</dbReference>
<dbReference type="InterPro" id="IPR002182">
    <property type="entry name" value="NB-ARC"/>
</dbReference>
<reference evidence="11 12" key="1">
    <citation type="journal article" date="2005" name="PLoS Biol.">
        <title>The genomes of Oryza sativa: a history of duplications.</title>
        <authorList>
            <person name="Yu J."/>
            <person name="Wang J."/>
            <person name="Lin W."/>
            <person name="Li S."/>
            <person name="Li H."/>
            <person name="Zhou J."/>
            <person name="Ni P."/>
            <person name="Dong W."/>
            <person name="Hu S."/>
            <person name="Zeng C."/>
            <person name="Zhang J."/>
            <person name="Zhang Y."/>
            <person name="Li R."/>
            <person name="Xu Z."/>
            <person name="Li S."/>
            <person name="Li X."/>
            <person name="Zheng H."/>
            <person name="Cong L."/>
            <person name="Lin L."/>
            <person name="Yin J."/>
            <person name="Geng J."/>
            <person name="Li G."/>
            <person name="Shi J."/>
            <person name="Liu J."/>
            <person name="Lv H."/>
            <person name="Li J."/>
            <person name="Wang J."/>
            <person name="Deng Y."/>
            <person name="Ran L."/>
            <person name="Shi X."/>
            <person name="Wang X."/>
            <person name="Wu Q."/>
            <person name="Li C."/>
            <person name="Ren X."/>
            <person name="Wang J."/>
            <person name="Wang X."/>
            <person name="Li D."/>
            <person name="Liu D."/>
            <person name="Zhang X."/>
            <person name="Ji Z."/>
            <person name="Zhao W."/>
            <person name="Sun Y."/>
            <person name="Zhang Z."/>
            <person name="Bao J."/>
            <person name="Han Y."/>
            <person name="Dong L."/>
            <person name="Ji J."/>
            <person name="Chen P."/>
            <person name="Wu S."/>
            <person name="Liu J."/>
            <person name="Xiao Y."/>
            <person name="Bu D."/>
            <person name="Tan J."/>
            <person name="Yang L."/>
            <person name="Ye C."/>
            <person name="Zhang J."/>
            <person name="Xu J."/>
            <person name="Zhou Y."/>
            <person name="Yu Y."/>
            <person name="Zhang B."/>
            <person name="Zhuang S."/>
            <person name="Wei H."/>
            <person name="Liu B."/>
            <person name="Lei M."/>
            <person name="Yu H."/>
            <person name="Li Y."/>
            <person name="Xu H."/>
            <person name="Wei S."/>
            <person name="He X."/>
            <person name="Fang L."/>
            <person name="Zhang Z."/>
            <person name="Zhang Y."/>
            <person name="Huang X."/>
            <person name="Su Z."/>
            <person name="Tong W."/>
            <person name="Li J."/>
            <person name="Tong Z."/>
            <person name="Li S."/>
            <person name="Ye J."/>
            <person name="Wang L."/>
            <person name="Fang L."/>
            <person name="Lei T."/>
            <person name="Chen C."/>
            <person name="Chen H."/>
            <person name="Xu Z."/>
            <person name="Li H."/>
            <person name="Huang H."/>
            <person name="Zhang F."/>
            <person name="Xu H."/>
            <person name="Li N."/>
            <person name="Zhao C."/>
            <person name="Li S."/>
            <person name="Dong L."/>
            <person name="Huang Y."/>
            <person name="Li L."/>
            <person name="Xi Y."/>
            <person name="Qi Q."/>
            <person name="Li W."/>
            <person name="Zhang B."/>
            <person name="Hu W."/>
            <person name="Zhang Y."/>
            <person name="Tian X."/>
            <person name="Jiao Y."/>
            <person name="Liang X."/>
            <person name="Jin J."/>
            <person name="Gao L."/>
            <person name="Zheng W."/>
            <person name="Hao B."/>
            <person name="Liu S."/>
            <person name="Wang W."/>
            <person name="Yuan L."/>
            <person name="Cao M."/>
            <person name="McDermott J."/>
            <person name="Samudrala R."/>
            <person name="Wang J."/>
            <person name="Wong G.K."/>
            <person name="Yang H."/>
        </authorList>
    </citation>
    <scope>NUCLEOTIDE SEQUENCE [LARGE SCALE GENOMIC DNA]</scope>
    <source>
        <strain evidence="12">cv. 93-11</strain>
    </source>
</reference>
<evidence type="ECO:0000256" key="2">
    <source>
        <dbReference type="ARBA" id="ARBA00022614"/>
    </source>
</evidence>
<keyword evidence="3" id="KW-0677">Repeat</keyword>
<dbReference type="Gene3D" id="1.10.10.10">
    <property type="entry name" value="Winged helix-like DNA-binding domain superfamily/Winged helix DNA-binding domain"/>
    <property type="match status" value="1"/>
</dbReference>
<dbReference type="STRING" id="39946.B8AXR1"/>
<feature type="domain" description="NB-ARC" evidence="8">
    <location>
        <begin position="378"/>
        <end position="547"/>
    </location>
</feature>
<evidence type="ECO:0000256" key="5">
    <source>
        <dbReference type="ARBA" id="ARBA00022821"/>
    </source>
</evidence>
<accession>B8AXR1</accession>
<keyword evidence="5" id="KW-0611">Plant defense</keyword>
<dbReference type="HOGENOM" id="CLU_335380_0_0_1"/>
<feature type="region of interest" description="Disordered" evidence="7">
    <location>
        <begin position="111"/>
        <end position="158"/>
    </location>
</feature>
<evidence type="ECO:0000259" key="8">
    <source>
        <dbReference type="Pfam" id="PF00931"/>
    </source>
</evidence>
<feature type="domain" description="Disease resistance N-terminal" evidence="9">
    <location>
        <begin position="217"/>
        <end position="300"/>
    </location>
</feature>
<evidence type="ECO:0000256" key="4">
    <source>
        <dbReference type="ARBA" id="ARBA00022741"/>
    </source>
</evidence>
<protein>
    <submittedName>
        <fullName evidence="11">Uncharacterized protein</fullName>
    </submittedName>
</protein>
<comment type="similarity">
    <text evidence="1">Belongs to the disease resistance NB-LRR family.</text>
</comment>
<dbReference type="FunFam" id="3.40.50.300:FF:001091">
    <property type="entry name" value="Probable disease resistance protein At1g61300"/>
    <property type="match status" value="1"/>
</dbReference>
<evidence type="ECO:0000313" key="11">
    <source>
        <dbReference type="EMBL" id="EEC79118.1"/>
    </source>
</evidence>
<dbReference type="Gene3D" id="1.20.5.4130">
    <property type="match status" value="1"/>
</dbReference>
<dbReference type="SUPFAM" id="SSF52540">
    <property type="entry name" value="P-loop containing nucleoside triphosphate hydrolases"/>
    <property type="match status" value="1"/>
</dbReference>
<dbReference type="SUPFAM" id="SSF52058">
    <property type="entry name" value="L domain-like"/>
    <property type="match status" value="1"/>
</dbReference>
<sequence length="851" mass="95013">MATGVLVTSSGERTPAYGLPSTTVVADGAGSGCSRYSLDGTRRSPVITVPIHVIMAFTSEPLMGRNISLISRPIHRDGPSFRASNLLDESEPGQILAVCSYPTAWSSGCGDSGARSPPLSAPAAKTRCRPPHAGSHVLSYKGRTRSGTKAPRSGGSRISAVGARHGAAAMAPQPPPATILSTRPSANSPLLSLFRFVNIPLNSELGSMAELLSALLPALLKKAGESLSTEFSFIRGIEHRRSELYTLLLAINQVIYDAEEQASKKPAVKSWITKLKLAACDADDALDELHYEALRSEALRRGHKINSGVRAFFTSHYNPLLFKYRIGKRLQQIVEQINELVLQMNRFGFLNCPMPVDERMQTYSYVDEQEVIGRQKERGQIVHMLLSARNDELLILPIVGIGGLGKTTLAQLVFNDVKVKAHFQKHMWVCVSENFSVPVIVKGIIDTAIGNDCGLKSDNLELLQQRLREELSQKRYLLVLDDVWNEDEQKWEALRTLLCSCRMGSAVVVTTQNSNVASVMGTVPPLALKQLSQEDSWTLFCERAFRTGVAKSSEFVEIGTQIVQKCSGVPLAINSMGGLLSRKHNVRDWLAILQNNTLEENNILTVLSLSYKHLPSFMKQCFAFCAVFPKDYEIDKDDLIHLWISNGFIPSKETSDIEETGNKVFLELLWRSFFQNAKQTRSRKEEYIYGYKDVTTCKIHDLMHDLAVSISGDECYTLQNLVEINKMPKNVHHLVFPHPHKIGFVMQRCPIIRSLFSLHKNHMNSMKDVRFMVSPCRALGLHICDNERFSVEPAYMKHLRYLDLSSSDIKTLPEAVSALYNLQILMLNRCRGLTHLPDGMKFMISLRHVYL</sequence>
<dbReference type="GO" id="GO:0005524">
    <property type="term" value="F:ATP binding"/>
    <property type="evidence" value="ECO:0007669"/>
    <property type="project" value="UniProtKB-KW"/>
</dbReference>
<name>B8AXR1_ORYSI</name>
<dbReference type="InterPro" id="IPR036388">
    <property type="entry name" value="WH-like_DNA-bd_sf"/>
</dbReference>
<dbReference type="PANTHER" id="PTHR36766:SF55">
    <property type="entry name" value="OS11G0492900 PROTEIN"/>
    <property type="match status" value="1"/>
</dbReference>
<dbReference type="InterPro" id="IPR027417">
    <property type="entry name" value="P-loop_NTPase"/>
</dbReference>